<dbReference type="PANTHER" id="PTHR34853">
    <property type="match status" value="1"/>
</dbReference>
<reference evidence="1 2" key="1">
    <citation type="journal article" date="2013" name="Int. J. Syst. Evol. Microbiol.">
        <title>Marinoscillum luteum sp. nov., isolated from marine sediment.</title>
        <authorList>
            <person name="Cha I.T."/>
            <person name="Park S.J."/>
            <person name="Kim S.J."/>
            <person name="Kim J.G."/>
            <person name="Jung M.Y."/>
            <person name="Shin K.S."/>
            <person name="Kwon K.K."/>
            <person name="Yang S.H."/>
            <person name="Seo Y.S."/>
            <person name="Rhee S.K."/>
        </authorList>
    </citation>
    <scope>NUCLEOTIDE SEQUENCE [LARGE SCALE GENOMIC DNA]</scope>
    <source>
        <strain evidence="1 2">KCTC 23939</strain>
    </source>
</reference>
<evidence type="ECO:0000313" key="2">
    <source>
        <dbReference type="Proteomes" id="UP001610063"/>
    </source>
</evidence>
<dbReference type="SUPFAM" id="SSF53474">
    <property type="entry name" value="alpha/beta-Hydrolases"/>
    <property type="match status" value="1"/>
</dbReference>
<name>A0ABW7N3Z9_9BACT</name>
<comment type="caution">
    <text evidence="1">The sequence shown here is derived from an EMBL/GenBank/DDBJ whole genome shotgun (WGS) entry which is preliminary data.</text>
</comment>
<sequence>MKLWILGGGLGMLMLLGSCKDEDVTPKEEKVEASPQTLVEATRIFSRPAGDLRAFISLSGLDVDVNLMVHDVTLYKITYKTDYKGDSITASAVIMLPNTEDTVSTVSFQHGTIASEAEAPTNLELSDGQIIFASALASTGLVVILPDFIGFGASGDLMHPYYVEDLTATSVVNGIYASRQLVADLEMSIDDELYLAGYSQGGYATMATHKYVEEVGMAYYDLKASFPSSGGYDVKAFQEYFFTLDTYHQPFFLAYVAYAYKTTYDWNQELNVFFNEPYAAAISGYFDGSKSGSEINALLSDELSVLLNPQFIAGVDMPAYAFVKEAFLENSLTDWTPTIPMFMYHGDADITVPYQNSVDVYAKLIANGASADVVSFTTLSGGTHGTGVGPYIEHFASEIFRLEND</sequence>
<accession>A0ABW7N3Z9</accession>
<organism evidence="1 2">
    <name type="scientific">Marinoscillum luteum</name>
    <dbReference type="NCBI Taxonomy" id="861051"/>
    <lineage>
        <taxon>Bacteria</taxon>
        <taxon>Pseudomonadati</taxon>
        <taxon>Bacteroidota</taxon>
        <taxon>Cytophagia</taxon>
        <taxon>Cytophagales</taxon>
        <taxon>Reichenbachiellaceae</taxon>
        <taxon>Marinoscillum</taxon>
    </lineage>
</organism>
<proteinExistence type="predicted"/>
<dbReference type="EMBL" id="JBIPKE010000011">
    <property type="protein sequence ID" value="MFH6982330.1"/>
    <property type="molecule type" value="Genomic_DNA"/>
</dbReference>
<protein>
    <submittedName>
        <fullName evidence="1">Alpha/beta hydrolase family protein</fullName>
        <ecNumber evidence="1">3.4.-.-</ecNumber>
    </submittedName>
</protein>
<evidence type="ECO:0000313" key="1">
    <source>
        <dbReference type="EMBL" id="MFH6982330.1"/>
    </source>
</evidence>
<dbReference type="InterPro" id="IPR005152">
    <property type="entry name" value="Lipase_secreted"/>
</dbReference>
<keyword evidence="1" id="KW-0378">Hydrolase</keyword>
<dbReference type="EC" id="3.4.-.-" evidence="1"/>
<keyword evidence="2" id="KW-1185">Reference proteome</keyword>
<dbReference type="Gene3D" id="1.10.260.160">
    <property type="match status" value="1"/>
</dbReference>
<dbReference type="PANTHER" id="PTHR34853:SF1">
    <property type="entry name" value="LIPASE 5"/>
    <property type="match status" value="1"/>
</dbReference>
<dbReference type="GO" id="GO:0016787">
    <property type="term" value="F:hydrolase activity"/>
    <property type="evidence" value="ECO:0007669"/>
    <property type="project" value="UniProtKB-KW"/>
</dbReference>
<dbReference type="Proteomes" id="UP001610063">
    <property type="component" value="Unassembled WGS sequence"/>
</dbReference>
<dbReference type="Pfam" id="PF03583">
    <property type="entry name" value="LIP"/>
    <property type="match status" value="1"/>
</dbReference>
<dbReference type="InterPro" id="IPR029058">
    <property type="entry name" value="AB_hydrolase_fold"/>
</dbReference>
<dbReference type="RefSeq" id="WP_395416070.1">
    <property type="nucleotide sequence ID" value="NZ_JBIPKE010000011.1"/>
</dbReference>
<dbReference type="PIRSF" id="PIRSF029171">
    <property type="entry name" value="Esterase_LipA"/>
    <property type="match status" value="1"/>
</dbReference>
<gene>
    <name evidence="1" type="ORF">ACHKAR_02715</name>
</gene>
<dbReference type="Gene3D" id="3.40.50.1820">
    <property type="entry name" value="alpha/beta hydrolase"/>
    <property type="match status" value="1"/>
</dbReference>
<dbReference type="PROSITE" id="PS51257">
    <property type="entry name" value="PROKAR_LIPOPROTEIN"/>
    <property type="match status" value="1"/>
</dbReference>